<comment type="caution">
    <text evidence="1">The sequence shown here is derived from an EMBL/GenBank/DDBJ whole genome shotgun (WGS) entry which is preliminary data.</text>
</comment>
<accession>A0AAV5N8X5</accession>
<evidence type="ECO:0000313" key="1">
    <source>
        <dbReference type="EMBL" id="GKX57256.1"/>
    </source>
</evidence>
<dbReference type="EMBL" id="BRLH01000013">
    <property type="protein sequence ID" value="GKX57256.1"/>
    <property type="molecule type" value="Genomic_DNA"/>
</dbReference>
<dbReference type="AlphaFoldDB" id="A0AAV5N8X5"/>
<evidence type="ECO:0000313" key="2">
    <source>
        <dbReference type="Proteomes" id="UP001058124"/>
    </source>
</evidence>
<proteinExistence type="predicted"/>
<dbReference type="RefSeq" id="WP_027275461.1">
    <property type="nucleotide sequence ID" value="NZ_BRLH01000013.1"/>
</dbReference>
<protein>
    <submittedName>
        <fullName evidence="1">Uncharacterized protein</fullName>
    </submittedName>
</protein>
<sequence>MREISQKEALAVNGGFMFLEGGMEGKAAGYDIGMQVDADRADKYAKAGFWLGIFVGGDMAAKILTSMFQDNIS</sequence>
<dbReference type="Proteomes" id="UP001058124">
    <property type="component" value="Unassembled WGS sequence"/>
</dbReference>
<organism evidence="1 2">
    <name type="scientific">Leminorella grimontii</name>
    <dbReference type="NCBI Taxonomy" id="82981"/>
    <lineage>
        <taxon>Bacteria</taxon>
        <taxon>Pseudomonadati</taxon>
        <taxon>Pseudomonadota</taxon>
        <taxon>Gammaproteobacteria</taxon>
        <taxon>Enterobacterales</taxon>
        <taxon>Budviciaceae</taxon>
        <taxon>Leminorella</taxon>
    </lineage>
</organism>
<gene>
    <name evidence="1" type="ORF">SOASR030_33680</name>
</gene>
<name>A0AAV5N8X5_9GAMM</name>
<reference evidence="1" key="1">
    <citation type="submission" date="2022-06" db="EMBL/GenBank/DDBJ databases">
        <title>Draft genome sequences of Leminorella grimontii str. JCM5902.</title>
        <authorList>
            <person name="Wakabayashi Y."/>
            <person name="Kojima K."/>
        </authorList>
    </citation>
    <scope>NUCLEOTIDE SEQUENCE</scope>
    <source>
        <strain evidence="1">JCM 5902</strain>
    </source>
</reference>
<keyword evidence="2" id="KW-1185">Reference proteome</keyword>